<proteinExistence type="predicted"/>
<protein>
    <submittedName>
        <fullName evidence="1">Uncharacterized protein</fullName>
    </submittedName>
</protein>
<gene>
    <name evidence="1" type="ORF">M9458_018760</name>
</gene>
<comment type="caution">
    <text evidence="1">The sequence shown here is derived from an EMBL/GenBank/DDBJ whole genome shotgun (WGS) entry which is preliminary data.</text>
</comment>
<reference evidence="1 2" key="1">
    <citation type="submission" date="2024-05" db="EMBL/GenBank/DDBJ databases">
        <title>Genome sequencing and assembly of Indian major carp, Cirrhinus mrigala (Hamilton, 1822).</title>
        <authorList>
            <person name="Mohindra V."/>
            <person name="Chowdhury L.M."/>
            <person name="Lal K."/>
            <person name="Jena J.K."/>
        </authorList>
    </citation>
    <scope>NUCLEOTIDE SEQUENCE [LARGE SCALE GENOMIC DNA]</scope>
    <source>
        <strain evidence="1">CM1030</strain>
        <tissue evidence="1">Blood</tissue>
    </source>
</reference>
<dbReference type="AlphaFoldDB" id="A0ABD0QMX5"/>
<name>A0ABD0QMX5_CIRMR</name>
<sequence length="50" mass="5592">LSLHAVPAALLSQVCVVKQCCKHVSAYWDQQGPPFRLLTGRAREMRVLTL</sequence>
<feature type="non-terminal residue" evidence="1">
    <location>
        <position position="50"/>
    </location>
</feature>
<evidence type="ECO:0000313" key="2">
    <source>
        <dbReference type="Proteomes" id="UP001529510"/>
    </source>
</evidence>
<feature type="non-terminal residue" evidence="1">
    <location>
        <position position="1"/>
    </location>
</feature>
<organism evidence="1 2">
    <name type="scientific">Cirrhinus mrigala</name>
    <name type="common">Mrigala</name>
    <dbReference type="NCBI Taxonomy" id="683832"/>
    <lineage>
        <taxon>Eukaryota</taxon>
        <taxon>Metazoa</taxon>
        <taxon>Chordata</taxon>
        <taxon>Craniata</taxon>
        <taxon>Vertebrata</taxon>
        <taxon>Euteleostomi</taxon>
        <taxon>Actinopterygii</taxon>
        <taxon>Neopterygii</taxon>
        <taxon>Teleostei</taxon>
        <taxon>Ostariophysi</taxon>
        <taxon>Cypriniformes</taxon>
        <taxon>Cyprinidae</taxon>
        <taxon>Labeoninae</taxon>
        <taxon>Labeonini</taxon>
        <taxon>Cirrhinus</taxon>
    </lineage>
</organism>
<keyword evidence="2" id="KW-1185">Reference proteome</keyword>
<evidence type="ECO:0000313" key="1">
    <source>
        <dbReference type="EMBL" id="KAL0187090.1"/>
    </source>
</evidence>
<dbReference type="Proteomes" id="UP001529510">
    <property type="component" value="Unassembled WGS sequence"/>
</dbReference>
<accession>A0ABD0QMX5</accession>
<dbReference type="EMBL" id="JAMKFB020000008">
    <property type="protein sequence ID" value="KAL0187090.1"/>
    <property type="molecule type" value="Genomic_DNA"/>
</dbReference>